<feature type="transmembrane region" description="Helical" evidence="1">
    <location>
        <begin position="78"/>
        <end position="97"/>
    </location>
</feature>
<dbReference type="Proteomes" id="UP001165413">
    <property type="component" value="Unassembled WGS sequence"/>
</dbReference>
<feature type="transmembrane region" description="Helical" evidence="1">
    <location>
        <begin position="23"/>
        <end position="41"/>
    </location>
</feature>
<keyword evidence="1" id="KW-0812">Transmembrane</keyword>
<sequence length="150" mass="17079">MQQQKLLLLVVQRQASLKNKSYAVFRSAHYLGSYIFILKDLMMGNLNIKIEKASNLLFILAVLLITIGFIVNEQLSEFLLIRSGVLCSFLSAFYAIYSFEFKGKSLKAIWSFLASKQTGTITTKESIWLYQPFIFGMIGSVLALYSNPWI</sequence>
<gene>
    <name evidence="2" type="ORF">NLF92_11470</name>
</gene>
<feature type="transmembrane region" description="Helical" evidence="1">
    <location>
        <begin position="53"/>
        <end position="72"/>
    </location>
</feature>
<proteinExistence type="predicted"/>
<protein>
    <submittedName>
        <fullName evidence="2">Uncharacterized protein</fullName>
    </submittedName>
</protein>
<comment type="caution">
    <text evidence="2">The sequence shown here is derived from an EMBL/GenBank/DDBJ whole genome shotgun (WGS) entry which is preliminary data.</text>
</comment>
<organism evidence="2 3">
    <name type="scientific">Opacimonas viscosa</name>
    <dbReference type="NCBI Taxonomy" id="2961944"/>
    <lineage>
        <taxon>Bacteria</taxon>
        <taxon>Pseudomonadati</taxon>
        <taxon>Pseudomonadota</taxon>
        <taxon>Gammaproteobacteria</taxon>
        <taxon>Alteromonadales</taxon>
        <taxon>Alteromonadaceae</taxon>
        <taxon>Opacimonas</taxon>
    </lineage>
</organism>
<name>A0AA42BMF5_9ALTE</name>
<dbReference type="AlphaFoldDB" id="A0AA42BMF5"/>
<accession>A0AA42BMF5</accession>
<dbReference type="EMBL" id="JANATA010000024">
    <property type="protein sequence ID" value="MCP3429564.1"/>
    <property type="molecule type" value="Genomic_DNA"/>
</dbReference>
<evidence type="ECO:0000313" key="2">
    <source>
        <dbReference type="EMBL" id="MCP3429564.1"/>
    </source>
</evidence>
<evidence type="ECO:0000313" key="3">
    <source>
        <dbReference type="Proteomes" id="UP001165413"/>
    </source>
</evidence>
<evidence type="ECO:0000256" key="1">
    <source>
        <dbReference type="SAM" id="Phobius"/>
    </source>
</evidence>
<reference evidence="2" key="1">
    <citation type="submission" date="2022-07" db="EMBL/GenBank/DDBJ databases">
        <title>Characterization of the Novel Bacterium Alteromonas immobilis LMIT006 and Alteromonas gregis LMIT007.</title>
        <authorList>
            <person name="Lin X."/>
        </authorList>
    </citation>
    <scope>NUCLEOTIDE SEQUENCE</scope>
    <source>
        <strain evidence="2">LMIT007</strain>
    </source>
</reference>
<feature type="transmembrane region" description="Helical" evidence="1">
    <location>
        <begin position="127"/>
        <end position="145"/>
    </location>
</feature>
<keyword evidence="1" id="KW-0472">Membrane</keyword>
<keyword evidence="3" id="KW-1185">Reference proteome</keyword>
<keyword evidence="1" id="KW-1133">Transmembrane helix</keyword>